<gene>
    <name evidence="6" type="ORF">ABXZ32_02055</name>
</gene>
<keyword evidence="3" id="KW-0408">Iron</keyword>
<dbReference type="SUPFAM" id="SSF50022">
    <property type="entry name" value="ISP domain"/>
    <property type="match status" value="1"/>
</dbReference>
<evidence type="ECO:0000313" key="6">
    <source>
        <dbReference type="EMBL" id="MET7028158.1"/>
    </source>
</evidence>
<evidence type="ECO:0000259" key="5">
    <source>
        <dbReference type="PROSITE" id="PS51296"/>
    </source>
</evidence>
<accession>A0ABV2TSC7</accession>
<dbReference type="EMBL" id="JBEWYP010000001">
    <property type="protein sequence ID" value="MET7028158.1"/>
    <property type="molecule type" value="Genomic_DNA"/>
</dbReference>
<keyword evidence="2" id="KW-0479">Metal-binding</keyword>
<name>A0ABV2TSC7_9FLAO</name>
<proteinExistence type="predicted"/>
<sequence>MERKKFLKSLGAGAAFALIFPCVQGCSSGGEDEVIDSKPVPAGVDFTIDLNSSEAANLKNDGGFILKNLVVVARNLEGAFVAASQVCSHQGTENVRFIDDNGGIFNCSTHGARFDQAGTPLNSITSNPLKIFKTELNGDILRVFE</sequence>
<dbReference type="RefSeq" id="WP_354617020.1">
    <property type="nucleotide sequence ID" value="NZ_JBEWYP010000001.1"/>
</dbReference>
<protein>
    <submittedName>
        <fullName evidence="6">Rieske 2Fe-2S domain-containing protein</fullName>
    </submittedName>
</protein>
<keyword evidence="7" id="KW-1185">Reference proteome</keyword>
<evidence type="ECO:0000256" key="1">
    <source>
        <dbReference type="ARBA" id="ARBA00022714"/>
    </source>
</evidence>
<evidence type="ECO:0000256" key="3">
    <source>
        <dbReference type="ARBA" id="ARBA00023004"/>
    </source>
</evidence>
<reference evidence="6 7" key="1">
    <citation type="submission" date="2024-07" db="EMBL/GenBank/DDBJ databases">
        <title>The genome sequence of type strain Sediminicola luteus GDMCC 1.2596T.</title>
        <authorList>
            <person name="Liu Y."/>
        </authorList>
    </citation>
    <scope>NUCLEOTIDE SEQUENCE [LARGE SCALE GENOMIC DNA]</scope>
    <source>
        <strain evidence="6 7">GDMCC 1.2596</strain>
    </source>
</reference>
<comment type="caution">
    <text evidence="6">The sequence shown here is derived from an EMBL/GenBank/DDBJ whole genome shotgun (WGS) entry which is preliminary data.</text>
</comment>
<dbReference type="Gene3D" id="2.102.10.10">
    <property type="entry name" value="Rieske [2Fe-2S] iron-sulphur domain"/>
    <property type="match status" value="1"/>
</dbReference>
<dbReference type="Proteomes" id="UP001549773">
    <property type="component" value="Unassembled WGS sequence"/>
</dbReference>
<keyword evidence="4" id="KW-0411">Iron-sulfur</keyword>
<dbReference type="InterPro" id="IPR017941">
    <property type="entry name" value="Rieske_2Fe-2S"/>
</dbReference>
<keyword evidence="1" id="KW-0001">2Fe-2S</keyword>
<dbReference type="InterPro" id="IPR036922">
    <property type="entry name" value="Rieske_2Fe-2S_sf"/>
</dbReference>
<evidence type="ECO:0000256" key="2">
    <source>
        <dbReference type="ARBA" id="ARBA00022723"/>
    </source>
</evidence>
<dbReference type="PROSITE" id="PS51296">
    <property type="entry name" value="RIESKE"/>
    <property type="match status" value="1"/>
</dbReference>
<feature type="domain" description="Rieske" evidence="5">
    <location>
        <begin position="50"/>
        <end position="143"/>
    </location>
</feature>
<evidence type="ECO:0000313" key="7">
    <source>
        <dbReference type="Proteomes" id="UP001549773"/>
    </source>
</evidence>
<dbReference type="Pfam" id="PF00355">
    <property type="entry name" value="Rieske"/>
    <property type="match status" value="1"/>
</dbReference>
<organism evidence="6 7">
    <name type="scientific">Sediminicola luteus</name>
    <dbReference type="NCBI Taxonomy" id="319238"/>
    <lineage>
        <taxon>Bacteria</taxon>
        <taxon>Pseudomonadati</taxon>
        <taxon>Bacteroidota</taxon>
        <taxon>Flavobacteriia</taxon>
        <taxon>Flavobacteriales</taxon>
        <taxon>Flavobacteriaceae</taxon>
        <taxon>Sediminicola</taxon>
    </lineage>
</organism>
<evidence type="ECO:0000256" key="4">
    <source>
        <dbReference type="ARBA" id="ARBA00023014"/>
    </source>
</evidence>